<keyword evidence="1" id="KW-0472">Membrane</keyword>
<reference evidence="2 3" key="1">
    <citation type="submission" date="2019-12" db="EMBL/GenBank/DDBJ databases">
        <title>Paenibacillus sp. nov. sp. isolated from soil.</title>
        <authorList>
            <person name="Kim J."/>
            <person name="Jeong S.E."/>
            <person name="Jung H.S."/>
            <person name="Jeon C.O."/>
        </authorList>
    </citation>
    <scope>NUCLEOTIDE SEQUENCE [LARGE SCALE GENOMIC DNA]</scope>
    <source>
        <strain evidence="2 3">5J-6</strain>
    </source>
</reference>
<dbReference type="RefSeq" id="WP_161410000.1">
    <property type="nucleotide sequence ID" value="NZ_WTUZ01000033.1"/>
</dbReference>
<feature type="transmembrane region" description="Helical" evidence="1">
    <location>
        <begin position="12"/>
        <end position="29"/>
    </location>
</feature>
<protein>
    <submittedName>
        <fullName evidence="2">Uncharacterized protein</fullName>
    </submittedName>
</protein>
<dbReference type="EMBL" id="WTUZ01000033">
    <property type="protein sequence ID" value="MZQ85674.1"/>
    <property type="molecule type" value="Genomic_DNA"/>
</dbReference>
<organism evidence="2 3">
    <name type="scientific">Paenibacillus silvestris</name>
    <dbReference type="NCBI Taxonomy" id="2606219"/>
    <lineage>
        <taxon>Bacteria</taxon>
        <taxon>Bacillati</taxon>
        <taxon>Bacillota</taxon>
        <taxon>Bacilli</taxon>
        <taxon>Bacillales</taxon>
        <taxon>Paenibacillaceae</taxon>
        <taxon>Paenibacillus</taxon>
    </lineage>
</organism>
<proteinExistence type="predicted"/>
<accession>A0A6L8V617</accession>
<sequence length="354" mass="41923">MRVTRHARHFDVTAGAWLAAAVSLLFAALDALQIIHFAQLGICIWLHLLLVFMYYVLLKFVSLRTEDRISAGWLQTLMLFFPGIGFAAGALIWIGMLIYRFRDDFYEEYEQYVYHTPHSLESYHINVEAESNRTPVREVLMSSDHTGKKEALFSLLDYEGHNKVELFHEALRNNDPEVVHYAATSLNYLNEQYIRSIKKWTQLLQQNDKSLETWQELFNAYRQYLESRLLTEELAIEVRHAFKLWIARGKLQFPYEPRFIAELCHLARMERDYPAAIRWAEQLSDVKDYEYLVYLTTAEGMYAEGKLEHLSEFAQLWLDSEVEVPHEYLPAIQFWKEMKEQGVPQTDHFFIRYR</sequence>
<keyword evidence="1" id="KW-1133">Transmembrane helix</keyword>
<feature type="transmembrane region" description="Helical" evidence="1">
    <location>
        <begin position="77"/>
        <end position="99"/>
    </location>
</feature>
<feature type="transmembrane region" description="Helical" evidence="1">
    <location>
        <begin position="35"/>
        <end position="57"/>
    </location>
</feature>
<gene>
    <name evidence="2" type="ORF">GQF01_26535</name>
</gene>
<comment type="caution">
    <text evidence="2">The sequence shown here is derived from an EMBL/GenBank/DDBJ whole genome shotgun (WGS) entry which is preliminary data.</text>
</comment>
<evidence type="ECO:0000313" key="3">
    <source>
        <dbReference type="Proteomes" id="UP000481087"/>
    </source>
</evidence>
<keyword evidence="1" id="KW-0812">Transmembrane</keyword>
<dbReference type="Proteomes" id="UP000481087">
    <property type="component" value="Unassembled WGS sequence"/>
</dbReference>
<evidence type="ECO:0000313" key="2">
    <source>
        <dbReference type="EMBL" id="MZQ85674.1"/>
    </source>
</evidence>
<dbReference type="AlphaFoldDB" id="A0A6L8V617"/>
<evidence type="ECO:0000256" key="1">
    <source>
        <dbReference type="SAM" id="Phobius"/>
    </source>
</evidence>
<keyword evidence="3" id="KW-1185">Reference proteome</keyword>
<name>A0A6L8V617_9BACL</name>